<dbReference type="Gene3D" id="1.10.1410.40">
    <property type="match status" value="1"/>
</dbReference>
<feature type="compositionally biased region" description="Basic residues" evidence="1">
    <location>
        <begin position="318"/>
        <end position="328"/>
    </location>
</feature>
<dbReference type="PROSITE" id="PS00028">
    <property type="entry name" value="ZINC_FINGER_C2H2_1"/>
    <property type="match status" value="3"/>
</dbReference>
<dbReference type="Pfam" id="PF12874">
    <property type="entry name" value="zf-met"/>
    <property type="match status" value="3"/>
</dbReference>
<feature type="compositionally biased region" description="Polar residues" evidence="1">
    <location>
        <begin position="299"/>
        <end position="308"/>
    </location>
</feature>
<dbReference type="FunFam" id="1.10.1410.40:FF:000001">
    <property type="entry name" value="interleukin enhancer-binding factor 3 isoform X1"/>
    <property type="match status" value="1"/>
</dbReference>
<dbReference type="InterPro" id="IPR036236">
    <property type="entry name" value="Znf_C2H2_sf"/>
</dbReference>
<evidence type="ECO:0000313" key="3">
    <source>
        <dbReference type="Proteomes" id="UP000038045"/>
    </source>
</evidence>
<dbReference type="InterPro" id="IPR013087">
    <property type="entry name" value="Znf_C2H2_type"/>
</dbReference>
<dbReference type="AlphaFoldDB" id="A0A0N5A531"/>
<dbReference type="WBParaSite" id="PTRK_0001681500.1">
    <property type="protein sequence ID" value="PTRK_0001681500.1"/>
    <property type="gene ID" value="PTRK_0001681500"/>
</dbReference>
<dbReference type="GO" id="GO:0003676">
    <property type="term" value="F:nucleic acid binding"/>
    <property type="evidence" value="ECO:0007669"/>
    <property type="project" value="InterPro"/>
</dbReference>
<dbReference type="InterPro" id="IPR006561">
    <property type="entry name" value="DZF_dom"/>
</dbReference>
<evidence type="ECO:0000256" key="1">
    <source>
        <dbReference type="SAM" id="MobiDB-lite"/>
    </source>
</evidence>
<feature type="region of interest" description="Disordered" evidence="1">
    <location>
        <begin position="292"/>
        <end position="328"/>
    </location>
</feature>
<dbReference type="Gene3D" id="3.30.460.10">
    <property type="entry name" value="Beta Polymerase, domain 2"/>
    <property type="match status" value="1"/>
</dbReference>
<dbReference type="InterPro" id="IPR049402">
    <property type="entry name" value="DZF_dom_C"/>
</dbReference>
<proteinExistence type="predicted"/>
<dbReference type="SMART" id="SM00572">
    <property type="entry name" value="DZF"/>
    <property type="match status" value="1"/>
</dbReference>
<dbReference type="PANTHER" id="PTHR45762:SF3">
    <property type="entry name" value="ZINC-FINGER PROTEIN AT 72D, ISOFORM B"/>
    <property type="match status" value="1"/>
</dbReference>
<dbReference type="InterPro" id="IPR043519">
    <property type="entry name" value="NT_sf"/>
</dbReference>
<dbReference type="PANTHER" id="PTHR45762">
    <property type="entry name" value="ZINC FINGER RNA-BINDING PROTEIN"/>
    <property type="match status" value="1"/>
</dbReference>
<protein>
    <submittedName>
        <fullName evidence="4">DZF domain-containing protein</fullName>
    </submittedName>
</protein>
<dbReference type="InterPro" id="IPR003604">
    <property type="entry name" value="Matrin/U1-like-C_Znf_C2H2"/>
</dbReference>
<dbReference type="Pfam" id="PF20965">
    <property type="entry name" value="DZF_C"/>
    <property type="match status" value="1"/>
</dbReference>
<dbReference type="SUPFAM" id="SSF57667">
    <property type="entry name" value="beta-beta-alpha zinc fingers"/>
    <property type="match status" value="3"/>
</dbReference>
<name>A0A0N5A531_PARTI</name>
<dbReference type="SMART" id="SM00451">
    <property type="entry name" value="ZnF_U1"/>
    <property type="match status" value="3"/>
</dbReference>
<evidence type="ECO:0000313" key="4">
    <source>
        <dbReference type="WBParaSite" id="PTRK_0001681500.1"/>
    </source>
</evidence>
<reference evidence="4" key="1">
    <citation type="submission" date="2017-02" db="UniProtKB">
        <authorList>
            <consortium name="WormBaseParasite"/>
        </authorList>
    </citation>
    <scope>IDENTIFICATION</scope>
</reference>
<sequence length="709" mass="81512">MNQFPNSNDASCHWRNSSTSVSNNFSENTYRGIPNVNGTGYGQIIYQNPNVFQSYSFNSPDFNRSYVQGISTSSTSVPDSKSKYLSAIIQPNNGRSKSFMNGQKSINSFNGNCKKQKSFLINTNKQKGAQFHCDLCKVPCSDQKALDDHIKGKNHKRREALVNQNENEISKQGSSYRCDVCEVLCSSKDALISHVKGKAHEKQINNLKRLKLTIPQVNYNPITSNKEPCFDPGIGDEKSDESQDNVTKQVVGEEYIEIINCSTTGKFLEYNCKLCECRFSDVNAKNVHLSGKRHHSSFKQKVNPQFSSEVMKKDEKKNNKKNKPKNIKKNNKQIEVRNICYDKNVLSRNPSYIMSYNLSNTYSLIQEDDQIYRRCSQLAFSKQELMDINRMYSVVEEALNNLSKKVVEENLSNFPKIKCIEKIGVLPCGIEINYDTEFDINLILSEYPSSKNLEFVSKDLNEYLSKLYPDECEVKPKNNDSCIYIQKKNCKFSIRLNISSPVCRELNLTSSQILELLPHGPTNDILRKVRRFNWFLYYYGTDHEAKAVIKILRQIAFKIPAWKIFKNNVYLMLLLFHNCIDTFRKQLYPSGLLRRFFEMLASGIVISKSFTIIDPCEREEKNVLEDLDQQTREDITNCAQHALRMMAFNKLHIIIFLKEAMPENRTTSESKSVVEVENTSLEKVSNDGTISRKRRFVEEGICSGMSKKK</sequence>
<dbReference type="STRING" id="131310.A0A0N5A531"/>
<dbReference type="GO" id="GO:0008270">
    <property type="term" value="F:zinc ion binding"/>
    <property type="evidence" value="ECO:0007669"/>
    <property type="project" value="InterPro"/>
</dbReference>
<dbReference type="Gene3D" id="3.30.160.60">
    <property type="entry name" value="Classic Zinc Finger"/>
    <property type="match status" value="2"/>
</dbReference>
<organism evidence="3 4">
    <name type="scientific">Parastrongyloides trichosuri</name>
    <name type="common">Possum-specific nematode worm</name>
    <dbReference type="NCBI Taxonomy" id="131310"/>
    <lineage>
        <taxon>Eukaryota</taxon>
        <taxon>Metazoa</taxon>
        <taxon>Ecdysozoa</taxon>
        <taxon>Nematoda</taxon>
        <taxon>Chromadorea</taxon>
        <taxon>Rhabditida</taxon>
        <taxon>Tylenchina</taxon>
        <taxon>Panagrolaimomorpha</taxon>
        <taxon>Strongyloidoidea</taxon>
        <taxon>Strongyloididae</taxon>
        <taxon>Parastrongyloides</taxon>
    </lineage>
</organism>
<feature type="domain" description="DZF" evidence="2">
    <location>
        <begin position="348"/>
        <end position="700"/>
    </location>
</feature>
<accession>A0A0N5A531</accession>
<evidence type="ECO:0000259" key="2">
    <source>
        <dbReference type="PROSITE" id="PS51703"/>
    </source>
</evidence>
<dbReference type="PROSITE" id="PS51703">
    <property type="entry name" value="DZF"/>
    <property type="match status" value="1"/>
</dbReference>
<keyword evidence="3" id="KW-1185">Reference proteome</keyword>
<dbReference type="Proteomes" id="UP000038045">
    <property type="component" value="Unplaced"/>
</dbReference>
<dbReference type="SMART" id="SM00355">
    <property type="entry name" value="ZnF_C2H2"/>
    <property type="match status" value="3"/>
</dbReference>